<protein>
    <recommendedName>
        <fullName evidence="3">Sigma-70 family RNA polymerase sigma factor</fullName>
    </recommendedName>
</protein>
<dbReference type="AlphaFoldDB" id="A0A7M3DW78"/>
<evidence type="ECO:0000313" key="2">
    <source>
        <dbReference type="Proteomes" id="UP000292974"/>
    </source>
</evidence>
<comment type="caution">
    <text evidence="1">The sequence shown here is derived from an EMBL/GenBank/DDBJ whole genome shotgun (WGS) entry which is preliminary data.</text>
</comment>
<dbReference type="RefSeq" id="WP_130716694.1">
    <property type="nucleotide sequence ID" value="NZ_SIOP01000001.1"/>
</dbReference>
<gene>
    <name evidence="1" type="ORF">ELH90_15590</name>
</gene>
<dbReference type="Proteomes" id="UP000292974">
    <property type="component" value="Unassembled WGS sequence"/>
</dbReference>
<name>A0A7M3DW78_RHILE</name>
<reference evidence="1 2" key="1">
    <citation type="submission" date="2019-02" db="EMBL/GenBank/DDBJ databases">
        <title>The genomic architecture of introgression among sibling species of bacteria.</title>
        <authorList>
            <person name="Cavassim M.I.A."/>
            <person name="Moeskjaer S."/>
            <person name="Moslemi C."/>
            <person name="Fields B."/>
            <person name="Bachmann A."/>
            <person name="Vilhjalmsson B."/>
            <person name="Schierup M.H."/>
            <person name="Young J.P.W."/>
            <person name="Andersen S.U."/>
        </authorList>
    </citation>
    <scope>NUCLEOTIDE SEQUENCE [LARGE SCALE GENOMIC DNA]</scope>
    <source>
        <strain evidence="1 2">SM135B</strain>
    </source>
</reference>
<evidence type="ECO:0000313" key="1">
    <source>
        <dbReference type="EMBL" id="TAY52948.1"/>
    </source>
</evidence>
<evidence type="ECO:0008006" key="3">
    <source>
        <dbReference type="Google" id="ProtNLM"/>
    </source>
</evidence>
<proteinExistence type="predicted"/>
<accession>A0A7M3DW78</accession>
<organism evidence="1 2">
    <name type="scientific">Rhizobium leguminosarum</name>
    <dbReference type="NCBI Taxonomy" id="384"/>
    <lineage>
        <taxon>Bacteria</taxon>
        <taxon>Pseudomonadati</taxon>
        <taxon>Pseudomonadota</taxon>
        <taxon>Alphaproteobacteria</taxon>
        <taxon>Hyphomicrobiales</taxon>
        <taxon>Rhizobiaceae</taxon>
        <taxon>Rhizobium/Agrobacterium group</taxon>
        <taxon>Rhizobium</taxon>
    </lineage>
</organism>
<sequence length="186" mass="21084">MDSQTEKSYRSIEEVKARFAYATAADIARLKKIARIYVDSSEVEELISLSQISLFSDRKWPVDVDFFAFMAMTMKSIASTERRKSALRQHLSVVLQHGDAADLCDIADARDTPEDLASKKSAYEATMEIFRNDDLAATFIEARVLGYNKQEVMDLCGVDLTGYDTIARRVRRKLEQRAQQQEAING</sequence>
<dbReference type="EMBL" id="SIOP01000001">
    <property type="protein sequence ID" value="TAY52948.1"/>
    <property type="molecule type" value="Genomic_DNA"/>
</dbReference>